<evidence type="ECO:0008006" key="3">
    <source>
        <dbReference type="Google" id="ProtNLM"/>
    </source>
</evidence>
<organism evidence="1 2">
    <name type="scientific">Araneus ventricosus</name>
    <name type="common">Orbweaver spider</name>
    <name type="synonym">Epeira ventricosa</name>
    <dbReference type="NCBI Taxonomy" id="182803"/>
    <lineage>
        <taxon>Eukaryota</taxon>
        <taxon>Metazoa</taxon>
        <taxon>Ecdysozoa</taxon>
        <taxon>Arthropoda</taxon>
        <taxon>Chelicerata</taxon>
        <taxon>Arachnida</taxon>
        <taxon>Araneae</taxon>
        <taxon>Araneomorphae</taxon>
        <taxon>Entelegynae</taxon>
        <taxon>Araneoidea</taxon>
        <taxon>Araneidae</taxon>
        <taxon>Araneus</taxon>
    </lineage>
</organism>
<name>A0A4Y2U1Z6_ARAVE</name>
<gene>
    <name evidence="1" type="ORF">AVEN_100322_1</name>
</gene>
<dbReference type="EMBL" id="BGPR01032515">
    <property type="protein sequence ID" value="GBO06081.1"/>
    <property type="molecule type" value="Genomic_DNA"/>
</dbReference>
<sequence length="115" mass="13161">MRTSEEKSQCGVWFIEIKSKGEVQRNFQKQCGREPPSRSTLWALYTPIIETGRVLQKQVAGHPFVSDTNVELGYQISPIWTRLQPKLSPVTFIFFDKSAAPGKNYELPSYILKIV</sequence>
<evidence type="ECO:0000313" key="1">
    <source>
        <dbReference type="EMBL" id="GBO06081.1"/>
    </source>
</evidence>
<dbReference type="AlphaFoldDB" id="A0A4Y2U1Z6"/>
<accession>A0A4Y2U1Z6</accession>
<proteinExistence type="predicted"/>
<comment type="caution">
    <text evidence="1">The sequence shown here is derived from an EMBL/GenBank/DDBJ whole genome shotgun (WGS) entry which is preliminary data.</text>
</comment>
<evidence type="ECO:0000313" key="2">
    <source>
        <dbReference type="Proteomes" id="UP000499080"/>
    </source>
</evidence>
<protein>
    <recommendedName>
        <fullName evidence="3">DUF4817 domain-containing protein</fullName>
    </recommendedName>
</protein>
<keyword evidence="2" id="KW-1185">Reference proteome</keyword>
<reference evidence="1 2" key="1">
    <citation type="journal article" date="2019" name="Sci. Rep.">
        <title>Orb-weaving spider Araneus ventricosus genome elucidates the spidroin gene catalogue.</title>
        <authorList>
            <person name="Kono N."/>
            <person name="Nakamura H."/>
            <person name="Ohtoshi R."/>
            <person name="Moran D.A.P."/>
            <person name="Shinohara A."/>
            <person name="Yoshida Y."/>
            <person name="Fujiwara M."/>
            <person name="Mori M."/>
            <person name="Tomita M."/>
            <person name="Arakawa K."/>
        </authorList>
    </citation>
    <scope>NUCLEOTIDE SEQUENCE [LARGE SCALE GENOMIC DNA]</scope>
</reference>
<dbReference type="OrthoDB" id="9979538at2759"/>
<dbReference type="Proteomes" id="UP000499080">
    <property type="component" value="Unassembled WGS sequence"/>
</dbReference>